<accession>A0AA86JJ96</accession>
<name>A0AA86JJ96_9CLOT</name>
<protein>
    <submittedName>
        <fullName evidence="1">Uncharacterized protein</fullName>
    </submittedName>
</protein>
<comment type="caution">
    <text evidence="1">The sequence shown here is derived from an EMBL/GenBank/DDBJ whole genome shotgun (WGS) entry which is preliminary data.</text>
</comment>
<evidence type="ECO:0000313" key="1">
    <source>
        <dbReference type="EMBL" id="CAG9704458.1"/>
    </source>
</evidence>
<organism evidence="1 2">
    <name type="scientific">Clostridium neonatale</name>
    <dbReference type="NCBI Taxonomy" id="137838"/>
    <lineage>
        <taxon>Bacteria</taxon>
        <taxon>Bacillati</taxon>
        <taxon>Bacillota</taxon>
        <taxon>Clostridia</taxon>
        <taxon>Eubacteriales</taxon>
        <taxon>Clostridiaceae</taxon>
        <taxon>Clostridium</taxon>
    </lineage>
</organism>
<evidence type="ECO:0000313" key="2">
    <source>
        <dbReference type="Proteomes" id="UP000789738"/>
    </source>
</evidence>
<reference evidence="1" key="1">
    <citation type="submission" date="2021-10" db="EMBL/GenBank/DDBJ databases">
        <authorList>
            <person name="Mesa V."/>
        </authorList>
    </citation>
    <scope>NUCLEOTIDE SEQUENCE</scope>
    <source>
        <strain evidence="1">CC3_PB</strain>
    </source>
</reference>
<sequence length="44" mass="5744">MMLYLYSIYVEKYRDLEFITLNRYLNLNNHWEVIINKKDWRKRF</sequence>
<proteinExistence type="predicted"/>
<dbReference type="AlphaFoldDB" id="A0AA86JJ96"/>
<dbReference type="Proteomes" id="UP000789738">
    <property type="component" value="Unassembled WGS sequence"/>
</dbReference>
<dbReference type="EMBL" id="CAKJVE010000004">
    <property type="protein sequence ID" value="CAG9704458.1"/>
    <property type="molecule type" value="Genomic_DNA"/>
</dbReference>
<gene>
    <name evidence="1" type="ORF">CNEO_41278</name>
</gene>